<dbReference type="SUPFAM" id="SSF52374">
    <property type="entry name" value="Nucleotidylyl transferase"/>
    <property type="match status" value="1"/>
</dbReference>
<dbReference type="InterPro" id="IPR023468">
    <property type="entry name" value="Riboflavin_kinase"/>
</dbReference>
<evidence type="ECO:0000256" key="14">
    <source>
        <dbReference type="PIRNR" id="PIRNR004491"/>
    </source>
</evidence>
<evidence type="ECO:0000256" key="9">
    <source>
        <dbReference type="ARBA" id="ARBA00022827"/>
    </source>
</evidence>
<keyword evidence="9 14" id="KW-0274">FAD</keyword>
<dbReference type="InterPro" id="IPR014729">
    <property type="entry name" value="Rossmann-like_a/b/a_fold"/>
</dbReference>
<protein>
    <recommendedName>
        <fullName evidence="14">Riboflavin biosynthesis protein</fullName>
    </recommendedName>
    <domain>
        <recommendedName>
            <fullName evidence="14">Riboflavin kinase</fullName>
            <ecNumber evidence="14">2.7.1.26</ecNumber>
        </recommendedName>
        <alternativeName>
            <fullName evidence="14">Flavokinase</fullName>
        </alternativeName>
    </domain>
    <domain>
        <recommendedName>
            <fullName evidence="14">FMN adenylyltransferase</fullName>
            <ecNumber evidence="14">2.7.7.2</ecNumber>
        </recommendedName>
        <alternativeName>
            <fullName evidence="14">FAD pyrophosphorylase</fullName>
        </alternativeName>
        <alternativeName>
            <fullName evidence="14">FAD synthase</fullName>
        </alternativeName>
    </domain>
</protein>
<dbReference type="GO" id="GO:0003919">
    <property type="term" value="F:FMN adenylyltransferase activity"/>
    <property type="evidence" value="ECO:0007669"/>
    <property type="project" value="UniProtKB-UniRule"/>
</dbReference>
<keyword evidence="7 14" id="KW-0547">Nucleotide-binding</keyword>
<dbReference type="InterPro" id="IPR023465">
    <property type="entry name" value="Riboflavin_kinase_dom_sf"/>
</dbReference>
<dbReference type="GO" id="GO:0009398">
    <property type="term" value="P:FMN biosynthetic process"/>
    <property type="evidence" value="ECO:0007669"/>
    <property type="project" value="UniProtKB-UniRule"/>
</dbReference>
<comment type="pathway">
    <text evidence="2 14">Cofactor biosynthesis; FMN biosynthesis; FMN from riboflavin (ATP route): step 1/1.</text>
</comment>
<keyword evidence="8 14" id="KW-0418">Kinase</keyword>
<dbReference type="EC" id="2.7.7.2" evidence="14"/>
<dbReference type="Pfam" id="PF01687">
    <property type="entry name" value="Flavokinase"/>
    <property type="match status" value="1"/>
</dbReference>
<sequence>MTDITNSGFIPEKRTVCALGLFDGVHRGHQLIITTAVKKAQSLGGHSAVFCFKTDTVTSKGHDGRIEMLMSDEEKHKKMAELGVEVLFSPDFAEFKGMEPEDFVKKVLKERLNCSGAVCGNDFTFGKGAQGKAVDLKRLGEKYDIDVEIVSPLLMGGEVISSTEIRRCVREGEIAKANEMLGYHFGFCLEVEHGFQRGRTWDFPTINQQIPKGRVMPKFGVYCSAVEIDGNKYAGVTNIGVKPTVHVETAPLAETFIMDYHGDLYGRKLKLELHEFLRPEKMFDSFDSLREEIAKNKEQAVRYFEENKI</sequence>
<dbReference type="SUPFAM" id="SSF82114">
    <property type="entry name" value="Riboflavin kinase-like"/>
    <property type="match status" value="1"/>
</dbReference>
<evidence type="ECO:0000256" key="1">
    <source>
        <dbReference type="ARBA" id="ARBA00004726"/>
    </source>
</evidence>
<comment type="catalytic activity">
    <reaction evidence="13 14">
        <text>FMN + ATP + H(+) = FAD + diphosphate</text>
        <dbReference type="Rhea" id="RHEA:17237"/>
        <dbReference type="ChEBI" id="CHEBI:15378"/>
        <dbReference type="ChEBI" id="CHEBI:30616"/>
        <dbReference type="ChEBI" id="CHEBI:33019"/>
        <dbReference type="ChEBI" id="CHEBI:57692"/>
        <dbReference type="ChEBI" id="CHEBI:58210"/>
        <dbReference type="EC" id="2.7.7.2"/>
    </reaction>
</comment>
<keyword evidence="11" id="KW-0511">Multifunctional enzyme</keyword>
<dbReference type="InterPro" id="IPR002606">
    <property type="entry name" value="Riboflavin_kinase_bac"/>
</dbReference>
<gene>
    <name evidence="16" type="primary">ribF</name>
    <name evidence="16" type="ORF">OCV57_05815</name>
</gene>
<evidence type="ECO:0000313" key="16">
    <source>
        <dbReference type="EMBL" id="MCU6705439.1"/>
    </source>
</evidence>
<dbReference type="PANTHER" id="PTHR22749">
    <property type="entry name" value="RIBOFLAVIN KINASE/FMN ADENYLYLTRANSFERASE"/>
    <property type="match status" value="1"/>
</dbReference>
<evidence type="ECO:0000256" key="2">
    <source>
        <dbReference type="ARBA" id="ARBA00005201"/>
    </source>
</evidence>
<dbReference type="PANTHER" id="PTHR22749:SF6">
    <property type="entry name" value="RIBOFLAVIN KINASE"/>
    <property type="match status" value="1"/>
</dbReference>
<dbReference type="EMBL" id="JAOQJZ010000004">
    <property type="protein sequence ID" value="MCU6705439.1"/>
    <property type="molecule type" value="Genomic_DNA"/>
</dbReference>
<dbReference type="CDD" id="cd02064">
    <property type="entry name" value="FAD_synthetase_N"/>
    <property type="match status" value="1"/>
</dbReference>
<dbReference type="RefSeq" id="WP_267300771.1">
    <property type="nucleotide sequence ID" value="NZ_JAOQJZ010000004.1"/>
</dbReference>
<evidence type="ECO:0000259" key="15">
    <source>
        <dbReference type="SMART" id="SM00904"/>
    </source>
</evidence>
<dbReference type="AlphaFoldDB" id="A0AAE3IGE7"/>
<evidence type="ECO:0000256" key="12">
    <source>
        <dbReference type="ARBA" id="ARBA00047880"/>
    </source>
</evidence>
<dbReference type="GO" id="GO:0009231">
    <property type="term" value="P:riboflavin biosynthetic process"/>
    <property type="evidence" value="ECO:0007669"/>
    <property type="project" value="InterPro"/>
</dbReference>
<dbReference type="SMART" id="SM00904">
    <property type="entry name" value="Flavokinase"/>
    <property type="match status" value="1"/>
</dbReference>
<dbReference type="Proteomes" id="UP001208131">
    <property type="component" value="Unassembled WGS sequence"/>
</dbReference>
<keyword evidence="4 14" id="KW-0288">FMN</keyword>
<dbReference type="EC" id="2.7.1.26" evidence="14"/>
<comment type="pathway">
    <text evidence="1 14">Cofactor biosynthesis; FAD biosynthesis; FAD from FMN: step 1/1.</text>
</comment>
<dbReference type="InterPro" id="IPR015864">
    <property type="entry name" value="FAD_synthase"/>
</dbReference>
<evidence type="ECO:0000256" key="3">
    <source>
        <dbReference type="ARBA" id="ARBA00022630"/>
    </source>
</evidence>
<dbReference type="NCBIfam" id="TIGR00083">
    <property type="entry name" value="ribF"/>
    <property type="match status" value="1"/>
</dbReference>
<keyword evidence="5 14" id="KW-0808">Transferase</keyword>
<dbReference type="GO" id="GO:0008531">
    <property type="term" value="F:riboflavin kinase activity"/>
    <property type="evidence" value="ECO:0007669"/>
    <property type="project" value="UniProtKB-UniRule"/>
</dbReference>
<evidence type="ECO:0000256" key="8">
    <source>
        <dbReference type="ARBA" id="ARBA00022777"/>
    </source>
</evidence>
<feature type="domain" description="Riboflavin kinase" evidence="15">
    <location>
        <begin position="180"/>
        <end position="305"/>
    </location>
</feature>
<comment type="similarity">
    <text evidence="14">Belongs to the ribF family.</text>
</comment>
<organism evidence="16 17">
    <name type="scientific">Hominimerdicola aceti</name>
    <dbReference type="NCBI Taxonomy" id="2981726"/>
    <lineage>
        <taxon>Bacteria</taxon>
        <taxon>Bacillati</taxon>
        <taxon>Bacillota</taxon>
        <taxon>Clostridia</taxon>
        <taxon>Eubacteriales</taxon>
        <taxon>Oscillospiraceae</taxon>
        <taxon>Hominimerdicola</taxon>
    </lineage>
</organism>
<dbReference type="Gene3D" id="3.40.50.620">
    <property type="entry name" value="HUPs"/>
    <property type="match status" value="1"/>
</dbReference>
<dbReference type="InterPro" id="IPR015865">
    <property type="entry name" value="Riboflavin_kinase_bac/euk"/>
</dbReference>
<evidence type="ECO:0000256" key="4">
    <source>
        <dbReference type="ARBA" id="ARBA00022643"/>
    </source>
</evidence>
<evidence type="ECO:0000256" key="6">
    <source>
        <dbReference type="ARBA" id="ARBA00022695"/>
    </source>
</evidence>
<keyword evidence="17" id="KW-1185">Reference proteome</keyword>
<dbReference type="GO" id="GO:0006747">
    <property type="term" value="P:FAD biosynthetic process"/>
    <property type="evidence" value="ECO:0007669"/>
    <property type="project" value="UniProtKB-UniRule"/>
</dbReference>
<comment type="catalytic activity">
    <reaction evidence="12 14">
        <text>riboflavin + ATP = FMN + ADP + H(+)</text>
        <dbReference type="Rhea" id="RHEA:14357"/>
        <dbReference type="ChEBI" id="CHEBI:15378"/>
        <dbReference type="ChEBI" id="CHEBI:30616"/>
        <dbReference type="ChEBI" id="CHEBI:57986"/>
        <dbReference type="ChEBI" id="CHEBI:58210"/>
        <dbReference type="ChEBI" id="CHEBI:456216"/>
        <dbReference type="EC" id="2.7.1.26"/>
    </reaction>
</comment>
<evidence type="ECO:0000256" key="11">
    <source>
        <dbReference type="ARBA" id="ARBA00023268"/>
    </source>
</evidence>
<evidence type="ECO:0000256" key="5">
    <source>
        <dbReference type="ARBA" id="ARBA00022679"/>
    </source>
</evidence>
<dbReference type="PIRSF" id="PIRSF004491">
    <property type="entry name" value="FAD_Synth"/>
    <property type="match status" value="1"/>
</dbReference>
<dbReference type="Pfam" id="PF06574">
    <property type="entry name" value="FAD_syn"/>
    <property type="match status" value="1"/>
</dbReference>
<evidence type="ECO:0000256" key="10">
    <source>
        <dbReference type="ARBA" id="ARBA00022840"/>
    </source>
</evidence>
<name>A0AAE3IGE7_9FIRM</name>
<evidence type="ECO:0000256" key="13">
    <source>
        <dbReference type="ARBA" id="ARBA00049494"/>
    </source>
</evidence>
<keyword evidence="6 14" id="KW-0548">Nucleotidyltransferase</keyword>
<keyword evidence="3 14" id="KW-0285">Flavoprotein</keyword>
<comment type="caution">
    <text evidence="16">The sequence shown here is derived from an EMBL/GenBank/DDBJ whole genome shotgun (WGS) entry which is preliminary data.</text>
</comment>
<dbReference type="Gene3D" id="2.40.30.30">
    <property type="entry name" value="Riboflavin kinase-like"/>
    <property type="match status" value="1"/>
</dbReference>
<dbReference type="GO" id="GO:0005524">
    <property type="term" value="F:ATP binding"/>
    <property type="evidence" value="ECO:0007669"/>
    <property type="project" value="UniProtKB-UniRule"/>
</dbReference>
<proteinExistence type="inferred from homology"/>
<accession>A0AAE3IGE7</accession>
<reference evidence="16 17" key="1">
    <citation type="journal article" date="2021" name="ISME Commun">
        <title>Automated analysis of genomic sequences facilitates high-throughput and comprehensive description of bacteria.</title>
        <authorList>
            <person name="Hitch T.C.A."/>
        </authorList>
    </citation>
    <scope>NUCLEOTIDE SEQUENCE [LARGE SCALE GENOMIC DNA]</scope>
    <source>
        <strain evidence="16 17">Sanger_31</strain>
    </source>
</reference>
<evidence type="ECO:0000313" key="17">
    <source>
        <dbReference type="Proteomes" id="UP001208131"/>
    </source>
</evidence>
<keyword evidence="10 14" id="KW-0067">ATP-binding</keyword>
<evidence type="ECO:0000256" key="7">
    <source>
        <dbReference type="ARBA" id="ARBA00022741"/>
    </source>
</evidence>